<organism evidence="2 3">
    <name type="scientific">Roseateles oligotrophus</name>
    <dbReference type="NCBI Taxonomy" id="1769250"/>
    <lineage>
        <taxon>Bacteria</taxon>
        <taxon>Pseudomonadati</taxon>
        <taxon>Pseudomonadota</taxon>
        <taxon>Betaproteobacteria</taxon>
        <taxon>Burkholderiales</taxon>
        <taxon>Sphaerotilaceae</taxon>
        <taxon>Roseateles</taxon>
    </lineage>
</organism>
<dbReference type="EMBL" id="JAJIRN010000004">
    <property type="protein sequence ID" value="MCV2368511.1"/>
    <property type="molecule type" value="Genomic_DNA"/>
</dbReference>
<evidence type="ECO:0000256" key="1">
    <source>
        <dbReference type="SAM" id="Phobius"/>
    </source>
</evidence>
<evidence type="ECO:0008006" key="4">
    <source>
        <dbReference type="Google" id="ProtNLM"/>
    </source>
</evidence>
<keyword evidence="3" id="KW-1185">Reference proteome</keyword>
<dbReference type="Proteomes" id="UP001209701">
    <property type="component" value="Unassembled WGS sequence"/>
</dbReference>
<proteinExistence type="predicted"/>
<keyword evidence="1" id="KW-0472">Membrane</keyword>
<keyword evidence="1" id="KW-0812">Transmembrane</keyword>
<comment type="caution">
    <text evidence="2">The sequence shown here is derived from an EMBL/GenBank/DDBJ whole genome shotgun (WGS) entry which is preliminary data.</text>
</comment>
<accession>A0ABT2YEN5</accession>
<gene>
    <name evidence="2" type="ORF">LNV07_10470</name>
</gene>
<protein>
    <recommendedName>
        <fullName evidence="4">Type IV pilus assembly protein PilV</fullName>
    </recommendedName>
</protein>
<name>A0ABT2YEN5_9BURK</name>
<evidence type="ECO:0000313" key="2">
    <source>
        <dbReference type="EMBL" id="MCV2368511.1"/>
    </source>
</evidence>
<keyword evidence="1" id="KW-1133">Transmembrane helix</keyword>
<reference evidence="2 3" key="1">
    <citation type="submission" date="2021-11" db="EMBL/GenBank/DDBJ databases">
        <authorList>
            <person name="Liang Q."/>
            <person name="Mou H."/>
            <person name="Liu Z."/>
        </authorList>
    </citation>
    <scope>NUCLEOTIDE SEQUENCE [LARGE SCALE GENOMIC DNA]</scope>
    <source>
        <strain evidence="2 3">CHU3</strain>
    </source>
</reference>
<feature type="transmembrane region" description="Helical" evidence="1">
    <location>
        <begin position="21"/>
        <end position="44"/>
    </location>
</feature>
<evidence type="ECO:0000313" key="3">
    <source>
        <dbReference type="Proteomes" id="UP001209701"/>
    </source>
</evidence>
<sequence length="145" mass="15546">MRCAALETKTLDHPVRRAQAGVALIEALIGMLIFAFGVLGLVGLQASVTQAQTSGKFRADASNLVDDLFGLVQTDHVSNFAKYSDGNCAGYARCADWRQKVLSTLPDAKIAFVSNAGTGSMAVTLSWQQGQQSRNNFSSSMAWQQ</sequence>